<gene>
    <name evidence="1" type="ORF">RCL2_002423700</name>
</gene>
<reference evidence="1" key="1">
    <citation type="submission" date="2019-10" db="EMBL/GenBank/DDBJ databases">
        <title>Conservation and host-specific expression of non-tandemly repeated heterogenous ribosome RNA gene in arbuscular mycorrhizal fungi.</title>
        <authorList>
            <person name="Maeda T."/>
            <person name="Kobayashi Y."/>
            <person name="Nakagawa T."/>
            <person name="Ezawa T."/>
            <person name="Yamaguchi K."/>
            <person name="Bino T."/>
            <person name="Nishimoto Y."/>
            <person name="Shigenobu S."/>
            <person name="Kawaguchi M."/>
        </authorList>
    </citation>
    <scope>NUCLEOTIDE SEQUENCE</scope>
    <source>
        <strain evidence="1">HR1</strain>
    </source>
</reference>
<accession>A0A8H3M2R1</accession>
<comment type="caution">
    <text evidence="1">The sequence shown here is derived from an EMBL/GenBank/DDBJ whole genome shotgun (WGS) entry which is preliminary data.</text>
</comment>
<organism evidence="1 2">
    <name type="scientific">Rhizophagus clarus</name>
    <dbReference type="NCBI Taxonomy" id="94130"/>
    <lineage>
        <taxon>Eukaryota</taxon>
        <taxon>Fungi</taxon>
        <taxon>Fungi incertae sedis</taxon>
        <taxon>Mucoromycota</taxon>
        <taxon>Glomeromycotina</taxon>
        <taxon>Glomeromycetes</taxon>
        <taxon>Glomerales</taxon>
        <taxon>Glomeraceae</taxon>
        <taxon>Rhizophagus</taxon>
    </lineage>
</organism>
<evidence type="ECO:0000313" key="2">
    <source>
        <dbReference type="Proteomes" id="UP000615446"/>
    </source>
</evidence>
<protein>
    <submittedName>
        <fullName evidence="1">Uncharacterized protein</fullName>
    </submittedName>
</protein>
<dbReference type="Proteomes" id="UP000615446">
    <property type="component" value="Unassembled WGS sequence"/>
</dbReference>
<evidence type="ECO:0000313" key="1">
    <source>
        <dbReference type="EMBL" id="GES97652.1"/>
    </source>
</evidence>
<proteinExistence type="predicted"/>
<sequence>MGLMQQGGFVLIALGRPSNVFYEAEILYRYLERICIEQLSLISELDIIPFSIIQPSKLQRSTNLLSVLVPQM</sequence>
<dbReference type="EMBL" id="BLAL01000259">
    <property type="protein sequence ID" value="GES97652.1"/>
    <property type="molecule type" value="Genomic_DNA"/>
</dbReference>
<name>A0A8H3M2R1_9GLOM</name>
<dbReference type="AlphaFoldDB" id="A0A8H3M2R1"/>